<organism evidence="1 2">
    <name type="scientific">Pluteus cervinus</name>
    <dbReference type="NCBI Taxonomy" id="181527"/>
    <lineage>
        <taxon>Eukaryota</taxon>
        <taxon>Fungi</taxon>
        <taxon>Dikarya</taxon>
        <taxon>Basidiomycota</taxon>
        <taxon>Agaricomycotina</taxon>
        <taxon>Agaricomycetes</taxon>
        <taxon>Agaricomycetidae</taxon>
        <taxon>Agaricales</taxon>
        <taxon>Pluteineae</taxon>
        <taxon>Pluteaceae</taxon>
        <taxon>Pluteus</taxon>
    </lineage>
</organism>
<dbReference type="EMBL" id="ML209418">
    <property type="protein sequence ID" value="TFK58362.1"/>
    <property type="molecule type" value="Genomic_DNA"/>
</dbReference>
<evidence type="ECO:0000313" key="2">
    <source>
        <dbReference type="Proteomes" id="UP000308600"/>
    </source>
</evidence>
<evidence type="ECO:0000313" key="1">
    <source>
        <dbReference type="EMBL" id="TFK58362.1"/>
    </source>
</evidence>
<name>A0ACD2ZYE3_9AGAR</name>
<dbReference type="Proteomes" id="UP000308600">
    <property type="component" value="Unassembled WGS sequence"/>
</dbReference>
<gene>
    <name evidence="1" type="ORF">BDN72DRAFT_906813</name>
</gene>
<sequence length="209" mass="23806">MANPTPPRDSDINILPSSKPLSSHLEEFLLRTHTWYMHHRELGDGIIDMYDRAKSLADILVTVKENIRVQDAVLDEIRSCLLCHHCEEVLSHPHVLICGHVHCGSCLEDVLRPQLEHAIDALVLKDSQTACSIIGTPTTESEFQQGLAMLREHNYEATRNLTTYKCPCCPDKSMETPPLRDPVLSRLCSCIRSTPDEEVEYFSMMFMRF</sequence>
<protein>
    <submittedName>
        <fullName evidence="1">Uncharacterized protein</fullName>
    </submittedName>
</protein>
<keyword evidence="2" id="KW-1185">Reference proteome</keyword>
<accession>A0ACD2ZYE3</accession>
<reference evidence="1 2" key="1">
    <citation type="journal article" date="2019" name="Nat. Ecol. Evol.">
        <title>Megaphylogeny resolves global patterns of mushroom evolution.</title>
        <authorList>
            <person name="Varga T."/>
            <person name="Krizsan K."/>
            <person name="Foldi C."/>
            <person name="Dima B."/>
            <person name="Sanchez-Garcia M."/>
            <person name="Sanchez-Ramirez S."/>
            <person name="Szollosi G.J."/>
            <person name="Szarkandi J.G."/>
            <person name="Papp V."/>
            <person name="Albert L."/>
            <person name="Andreopoulos W."/>
            <person name="Angelini C."/>
            <person name="Antonin V."/>
            <person name="Barry K.W."/>
            <person name="Bougher N.L."/>
            <person name="Buchanan P."/>
            <person name="Buyck B."/>
            <person name="Bense V."/>
            <person name="Catcheside P."/>
            <person name="Chovatia M."/>
            <person name="Cooper J."/>
            <person name="Damon W."/>
            <person name="Desjardin D."/>
            <person name="Finy P."/>
            <person name="Geml J."/>
            <person name="Haridas S."/>
            <person name="Hughes K."/>
            <person name="Justo A."/>
            <person name="Karasinski D."/>
            <person name="Kautmanova I."/>
            <person name="Kiss B."/>
            <person name="Kocsube S."/>
            <person name="Kotiranta H."/>
            <person name="LaButti K.M."/>
            <person name="Lechner B.E."/>
            <person name="Liimatainen K."/>
            <person name="Lipzen A."/>
            <person name="Lukacs Z."/>
            <person name="Mihaltcheva S."/>
            <person name="Morgado L.N."/>
            <person name="Niskanen T."/>
            <person name="Noordeloos M.E."/>
            <person name="Ohm R.A."/>
            <person name="Ortiz-Santana B."/>
            <person name="Ovrebo C."/>
            <person name="Racz N."/>
            <person name="Riley R."/>
            <person name="Savchenko A."/>
            <person name="Shiryaev A."/>
            <person name="Soop K."/>
            <person name="Spirin V."/>
            <person name="Szebenyi C."/>
            <person name="Tomsovsky M."/>
            <person name="Tulloss R.E."/>
            <person name="Uehling J."/>
            <person name="Grigoriev I.V."/>
            <person name="Vagvolgyi C."/>
            <person name="Papp T."/>
            <person name="Martin F.M."/>
            <person name="Miettinen O."/>
            <person name="Hibbett D.S."/>
            <person name="Nagy L.G."/>
        </authorList>
    </citation>
    <scope>NUCLEOTIDE SEQUENCE [LARGE SCALE GENOMIC DNA]</scope>
    <source>
        <strain evidence="1 2">NL-1719</strain>
    </source>
</reference>
<proteinExistence type="predicted"/>